<keyword evidence="3" id="KW-1185">Reference proteome</keyword>
<evidence type="ECO:0008006" key="4">
    <source>
        <dbReference type="Google" id="ProtNLM"/>
    </source>
</evidence>
<dbReference type="Proteomes" id="UP000244934">
    <property type="component" value="Unassembled WGS sequence"/>
</dbReference>
<keyword evidence="1" id="KW-0472">Membrane</keyword>
<gene>
    <name evidence="2" type="ORF">KSP9073_02379</name>
</gene>
<evidence type="ECO:0000256" key="1">
    <source>
        <dbReference type="SAM" id="Phobius"/>
    </source>
</evidence>
<name>A0A2R8CN77_9GAMM</name>
<protein>
    <recommendedName>
        <fullName evidence="4">Transmembrane protein</fullName>
    </recommendedName>
</protein>
<keyword evidence="1" id="KW-0812">Transmembrane</keyword>
<reference evidence="3" key="1">
    <citation type="submission" date="2018-03" db="EMBL/GenBank/DDBJ databases">
        <authorList>
            <person name="Navarro De La Torre S."/>
        </authorList>
    </citation>
    <scope>NUCLEOTIDE SEQUENCE [LARGE SCALE GENOMIC DNA]</scope>
    <source>
        <strain evidence="3">EAod3</strain>
    </source>
</reference>
<feature type="transmembrane region" description="Helical" evidence="1">
    <location>
        <begin position="82"/>
        <end position="102"/>
    </location>
</feature>
<organism evidence="2 3">
    <name type="scientific">Kushneria phyllosphaerae</name>
    <dbReference type="NCBI Taxonomy" id="2100822"/>
    <lineage>
        <taxon>Bacteria</taxon>
        <taxon>Pseudomonadati</taxon>
        <taxon>Pseudomonadota</taxon>
        <taxon>Gammaproteobacteria</taxon>
        <taxon>Oceanospirillales</taxon>
        <taxon>Halomonadaceae</taxon>
        <taxon>Kushneria</taxon>
    </lineage>
</organism>
<proteinExistence type="predicted"/>
<evidence type="ECO:0000313" key="2">
    <source>
        <dbReference type="EMBL" id="SPJ34345.1"/>
    </source>
</evidence>
<accession>A0A2R8CN77</accession>
<evidence type="ECO:0000313" key="3">
    <source>
        <dbReference type="Proteomes" id="UP000244934"/>
    </source>
</evidence>
<dbReference type="EMBL" id="ONZI01000003">
    <property type="protein sequence ID" value="SPJ34345.1"/>
    <property type="molecule type" value="Genomic_DNA"/>
</dbReference>
<keyword evidence="1" id="KW-1133">Transmembrane helix</keyword>
<dbReference type="RefSeq" id="WP_243409220.1">
    <property type="nucleotide sequence ID" value="NZ_ONZI01000003.1"/>
</dbReference>
<dbReference type="AlphaFoldDB" id="A0A2R8CN77"/>
<feature type="transmembrane region" description="Helical" evidence="1">
    <location>
        <begin position="25"/>
        <end position="48"/>
    </location>
</feature>
<feature type="transmembrane region" description="Helical" evidence="1">
    <location>
        <begin position="60"/>
        <end position="76"/>
    </location>
</feature>
<sequence length="122" mass="14147">MTDRDPVLHDHPTADNDPMMARIGYALYLASILTGITALAGLVIAYIYRRRSSGWLFEHYTFLIRTFWIGLFYMALATVLSFLGIGVLLFPLITVWIIVRCARGWRELERQRIPSPLMNWAW</sequence>